<dbReference type="InterPro" id="IPR010264">
    <property type="entry name" value="Self-incomp_S1"/>
</dbReference>
<gene>
    <name evidence="7" type="ORF">LVIROSA_LOCUS16396</name>
</gene>
<evidence type="ECO:0000256" key="3">
    <source>
        <dbReference type="ARBA" id="ARBA00022471"/>
    </source>
</evidence>
<feature type="signal peptide" evidence="6">
    <location>
        <begin position="1"/>
        <end position="17"/>
    </location>
</feature>
<sequence length="158" mass="18630">MKCLFFLLFYIVITTNALSTATTIESPMESPIPDTSDKVCWLGSWSVYIYDAIKDPITVHIQSKEDDLGNRTVAFNDYTNWKFCLSSGGRTRFYAHFYWNSRTAFFDVYDNDMAFTYCTDNNTFKQQKCFWLVRDDGFYISRHYNPFPGGWTKLHEWS</sequence>
<dbReference type="PANTHER" id="PTHR31232:SF172">
    <property type="entry name" value="S-PROTEIN HOMOLOG"/>
    <property type="match status" value="1"/>
</dbReference>
<proteinExistence type="inferred from homology"/>
<evidence type="ECO:0000256" key="4">
    <source>
        <dbReference type="ARBA" id="ARBA00022525"/>
    </source>
</evidence>
<evidence type="ECO:0000256" key="2">
    <source>
        <dbReference type="ARBA" id="ARBA00005581"/>
    </source>
</evidence>
<dbReference type="AlphaFoldDB" id="A0AAU9MUS5"/>
<dbReference type="GO" id="GO:0060320">
    <property type="term" value="P:rejection of self pollen"/>
    <property type="evidence" value="ECO:0007669"/>
    <property type="project" value="UniProtKB-KW"/>
</dbReference>
<comment type="similarity">
    <text evidence="2 6">Belongs to the plant self-incompatibility (S1) protein family.</text>
</comment>
<dbReference type="GO" id="GO:0005576">
    <property type="term" value="C:extracellular region"/>
    <property type="evidence" value="ECO:0007669"/>
    <property type="project" value="UniProtKB-SubCell"/>
</dbReference>
<keyword evidence="8" id="KW-1185">Reference proteome</keyword>
<dbReference type="Proteomes" id="UP001157418">
    <property type="component" value="Unassembled WGS sequence"/>
</dbReference>
<evidence type="ECO:0000313" key="8">
    <source>
        <dbReference type="Proteomes" id="UP001157418"/>
    </source>
</evidence>
<reference evidence="7 8" key="1">
    <citation type="submission" date="2022-01" db="EMBL/GenBank/DDBJ databases">
        <authorList>
            <person name="Xiong W."/>
            <person name="Schranz E."/>
        </authorList>
    </citation>
    <scope>NUCLEOTIDE SEQUENCE [LARGE SCALE GENOMIC DNA]</scope>
</reference>
<evidence type="ECO:0000256" key="6">
    <source>
        <dbReference type="RuleBase" id="RU367044"/>
    </source>
</evidence>
<dbReference type="PANTHER" id="PTHR31232">
    <property type="match status" value="1"/>
</dbReference>
<feature type="chain" id="PRO_5043110781" description="S-protein homolog" evidence="6">
    <location>
        <begin position="18"/>
        <end position="158"/>
    </location>
</feature>
<keyword evidence="5 6" id="KW-0732">Signal</keyword>
<organism evidence="7 8">
    <name type="scientific">Lactuca virosa</name>
    <dbReference type="NCBI Taxonomy" id="75947"/>
    <lineage>
        <taxon>Eukaryota</taxon>
        <taxon>Viridiplantae</taxon>
        <taxon>Streptophyta</taxon>
        <taxon>Embryophyta</taxon>
        <taxon>Tracheophyta</taxon>
        <taxon>Spermatophyta</taxon>
        <taxon>Magnoliopsida</taxon>
        <taxon>eudicotyledons</taxon>
        <taxon>Gunneridae</taxon>
        <taxon>Pentapetalae</taxon>
        <taxon>asterids</taxon>
        <taxon>campanulids</taxon>
        <taxon>Asterales</taxon>
        <taxon>Asteraceae</taxon>
        <taxon>Cichorioideae</taxon>
        <taxon>Cichorieae</taxon>
        <taxon>Lactucinae</taxon>
        <taxon>Lactuca</taxon>
    </lineage>
</organism>
<evidence type="ECO:0000256" key="5">
    <source>
        <dbReference type="ARBA" id="ARBA00022729"/>
    </source>
</evidence>
<protein>
    <recommendedName>
        <fullName evidence="6">S-protein homolog</fullName>
    </recommendedName>
</protein>
<comment type="caution">
    <text evidence="7">The sequence shown here is derived from an EMBL/GenBank/DDBJ whole genome shotgun (WGS) entry which is preliminary data.</text>
</comment>
<dbReference type="Pfam" id="PF05938">
    <property type="entry name" value="Self-incomp_S1"/>
    <property type="match status" value="1"/>
</dbReference>
<keyword evidence="3 6" id="KW-0713">Self-incompatibility</keyword>
<evidence type="ECO:0000313" key="7">
    <source>
        <dbReference type="EMBL" id="CAH1429542.1"/>
    </source>
</evidence>
<accession>A0AAU9MUS5</accession>
<name>A0AAU9MUS5_9ASTR</name>
<dbReference type="EMBL" id="CAKMRJ010002867">
    <property type="protein sequence ID" value="CAH1429542.1"/>
    <property type="molecule type" value="Genomic_DNA"/>
</dbReference>
<evidence type="ECO:0000256" key="1">
    <source>
        <dbReference type="ARBA" id="ARBA00004613"/>
    </source>
</evidence>
<comment type="subcellular location">
    <subcellularLocation>
        <location evidence="1 6">Secreted</location>
    </subcellularLocation>
</comment>
<keyword evidence="4 6" id="KW-0964">Secreted</keyword>